<keyword evidence="2" id="KW-1185">Reference proteome</keyword>
<accession>A0ABT5Y9E6</accession>
<organism evidence="1 2">
    <name type="scientific">Marinobacter iranensis</name>
    <dbReference type="NCBI Taxonomy" id="2962607"/>
    <lineage>
        <taxon>Bacteria</taxon>
        <taxon>Pseudomonadati</taxon>
        <taxon>Pseudomonadota</taxon>
        <taxon>Gammaproteobacteria</taxon>
        <taxon>Pseudomonadales</taxon>
        <taxon>Marinobacteraceae</taxon>
        <taxon>Marinobacter</taxon>
    </lineage>
</organism>
<dbReference type="EMBL" id="JANCMW010000004">
    <property type="protein sequence ID" value="MDF0750298.1"/>
    <property type="molecule type" value="Genomic_DNA"/>
</dbReference>
<reference evidence="1" key="1">
    <citation type="submission" date="2022-07" db="EMBL/GenBank/DDBJ databases">
        <title>Marinobacter iranensis a new bacterium isolate from a hipersaline lake in Iran.</title>
        <authorList>
            <person name="Mohammad A.M.A."/>
            <person name="Cristina S.-P."/>
            <person name="Antonio V."/>
        </authorList>
    </citation>
    <scope>NUCLEOTIDE SEQUENCE</scope>
    <source>
        <strain evidence="1">71-i</strain>
    </source>
</reference>
<proteinExistence type="predicted"/>
<evidence type="ECO:0000313" key="1">
    <source>
        <dbReference type="EMBL" id="MDF0750298.1"/>
    </source>
</evidence>
<evidence type="ECO:0008006" key="3">
    <source>
        <dbReference type="Google" id="ProtNLM"/>
    </source>
</evidence>
<name>A0ABT5Y9E6_9GAMM</name>
<comment type="caution">
    <text evidence="1">The sequence shown here is derived from an EMBL/GenBank/DDBJ whole genome shotgun (WGS) entry which is preliminary data.</text>
</comment>
<protein>
    <recommendedName>
        <fullName evidence="3">Transglycosylase SLT domain-containing protein</fullName>
    </recommendedName>
</protein>
<dbReference type="RefSeq" id="WP_275705829.1">
    <property type="nucleotide sequence ID" value="NZ_JANCMW010000004.1"/>
</dbReference>
<dbReference type="Proteomes" id="UP001143391">
    <property type="component" value="Unassembled WGS sequence"/>
</dbReference>
<evidence type="ECO:0000313" key="2">
    <source>
        <dbReference type="Proteomes" id="UP001143391"/>
    </source>
</evidence>
<sequence length="153" mass="17509">MSIHPGQLREYIIRPVLNRIGLYSEAAEELLMLTAATESLCGKYVHQVGGPALGIFQMEPRTHDDIWDNYLKYKPDLASHVKTYGRIAQHMPGDMYYACAMARVHYLRVSERLPSAMDIDGLAQYWKDHYNTHLGAGKPQEAVHNYQRYALVD</sequence>
<gene>
    <name evidence="1" type="ORF">NLU14_08650</name>
</gene>